<dbReference type="VEuPathDB" id="VectorBase:ASIC015293"/>
<evidence type="ECO:0000313" key="3">
    <source>
        <dbReference type="Proteomes" id="UP000030765"/>
    </source>
</evidence>
<protein>
    <submittedName>
        <fullName evidence="1 2">Uncharacterized protein</fullName>
    </submittedName>
</protein>
<dbReference type="EMBL" id="ATLV01022210">
    <property type="status" value="NOT_ANNOTATED_CDS"/>
    <property type="molecule type" value="Genomic_DNA"/>
</dbReference>
<proteinExistence type="predicted"/>
<reference evidence="1 3" key="1">
    <citation type="journal article" date="2014" name="BMC Genomics">
        <title>Genome sequence of Anopheles sinensis provides insight into genetics basis of mosquito competence for malaria parasites.</title>
        <authorList>
            <person name="Zhou D."/>
            <person name="Zhang D."/>
            <person name="Ding G."/>
            <person name="Shi L."/>
            <person name="Hou Q."/>
            <person name="Ye Y."/>
            <person name="Xu Y."/>
            <person name="Zhou H."/>
            <person name="Xiong C."/>
            <person name="Li S."/>
            <person name="Yu J."/>
            <person name="Hong S."/>
            <person name="Yu X."/>
            <person name="Zou P."/>
            <person name="Chen C."/>
            <person name="Chang X."/>
            <person name="Wang W."/>
            <person name="Lv Y."/>
            <person name="Sun Y."/>
            <person name="Ma L."/>
            <person name="Shen B."/>
            <person name="Zhu C."/>
        </authorList>
    </citation>
    <scope>NUCLEOTIDE SEQUENCE [LARGE SCALE GENOMIC DNA]</scope>
</reference>
<gene>
    <name evidence="1" type="ORF">ZHAS_00015293</name>
</gene>
<dbReference type="Proteomes" id="UP000030765">
    <property type="component" value="Unassembled WGS sequence"/>
</dbReference>
<name>A0A084WAM2_ANOSI</name>
<evidence type="ECO:0000313" key="1">
    <source>
        <dbReference type="EMBL" id="KFB47266.1"/>
    </source>
</evidence>
<dbReference type="AlphaFoldDB" id="A0A084WAM2"/>
<reference evidence="2" key="2">
    <citation type="submission" date="2020-05" db="UniProtKB">
        <authorList>
            <consortium name="EnsemblMetazoa"/>
        </authorList>
    </citation>
    <scope>IDENTIFICATION</scope>
</reference>
<keyword evidence="3" id="KW-1185">Reference proteome</keyword>
<organism evidence="1">
    <name type="scientific">Anopheles sinensis</name>
    <name type="common">Mosquito</name>
    <dbReference type="NCBI Taxonomy" id="74873"/>
    <lineage>
        <taxon>Eukaryota</taxon>
        <taxon>Metazoa</taxon>
        <taxon>Ecdysozoa</taxon>
        <taxon>Arthropoda</taxon>
        <taxon>Hexapoda</taxon>
        <taxon>Insecta</taxon>
        <taxon>Pterygota</taxon>
        <taxon>Neoptera</taxon>
        <taxon>Endopterygota</taxon>
        <taxon>Diptera</taxon>
        <taxon>Nematocera</taxon>
        <taxon>Culicoidea</taxon>
        <taxon>Culicidae</taxon>
        <taxon>Anophelinae</taxon>
        <taxon>Anopheles</taxon>
    </lineage>
</organism>
<dbReference type="STRING" id="74873.A0A084WAM2"/>
<sequence>MGFTKHARLGSARTPFANGHDLVGIRKPRPTRIAICWVGIAVLAVVGSLCEGVDAQGLVVVEPERNDTAEYYHLEMGASGEVKEREMLELRQKLAGKTLRVTTLQTTEIS</sequence>
<accession>A0A084WAM2</accession>
<dbReference type="EMBL" id="KE525330">
    <property type="protein sequence ID" value="KFB47266.1"/>
    <property type="molecule type" value="Genomic_DNA"/>
</dbReference>
<evidence type="ECO:0000313" key="2">
    <source>
        <dbReference type="EnsemblMetazoa" id="ASIC015293-PA"/>
    </source>
</evidence>
<dbReference type="EnsemblMetazoa" id="ASIC015293-RA">
    <property type="protein sequence ID" value="ASIC015293-PA"/>
    <property type="gene ID" value="ASIC015293"/>
</dbReference>